<dbReference type="Proteomes" id="UP000807025">
    <property type="component" value="Unassembled WGS sequence"/>
</dbReference>
<sequence length="254" mass="27601">RPDCLESTVSTSSARLVIQAGGECVAAFQATRVSAYTCGRPSSPPYMVLSPTQASWLPMLAWGSRIIVVYTRALPHQPRSLQREHRDYYCTPLRPRASSQAVVSMFTPLAWASWQPMLMCGSPFVRIARRGHPTTRMDFLAARADVGLLIMSVAIQAARVVAARGEGREPRIVWPMRVGILAAHRDWGTYSLRTYGTVGVLAAHVDVGRGEHSFLAAHTDIGLLVVSVAIQAARACTGSVSLLPSKCGRPGWPH</sequence>
<evidence type="ECO:0000313" key="2">
    <source>
        <dbReference type="Proteomes" id="UP000807025"/>
    </source>
</evidence>
<dbReference type="OrthoDB" id="10550783at2759"/>
<reference evidence="1" key="1">
    <citation type="submission" date="2020-11" db="EMBL/GenBank/DDBJ databases">
        <authorList>
            <consortium name="DOE Joint Genome Institute"/>
            <person name="Ahrendt S."/>
            <person name="Riley R."/>
            <person name="Andreopoulos W."/>
            <person name="Labutti K."/>
            <person name="Pangilinan J."/>
            <person name="Ruiz-Duenas F.J."/>
            <person name="Barrasa J.M."/>
            <person name="Sanchez-Garcia M."/>
            <person name="Camarero S."/>
            <person name="Miyauchi S."/>
            <person name="Serrano A."/>
            <person name="Linde D."/>
            <person name="Babiker R."/>
            <person name="Drula E."/>
            <person name="Ayuso-Fernandez I."/>
            <person name="Pacheco R."/>
            <person name="Padilla G."/>
            <person name="Ferreira P."/>
            <person name="Barriuso J."/>
            <person name="Kellner H."/>
            <person name="Castanera R."/>
            <person name="Alfaro M."/>
            <person name="Ramirez L."/>
            <person name="Pisabarro A.G."/>
            <person name="Kuo A."/>
            <person name="Tritt A."/>
            <person name="Lipzen A."/>
            <person name="He G."/>
            <person name="Yan M."/>
            <person name="Ng V."/>
            <person name="Cullen D."/>
            <person name="Martin F."/>
            <person name="Rosso M.-N."/>
            <person name="Henrissat B."/>
            <person name="Hibbett D."/>
            <person name="Martinez A.T."/>
            <person name="Grigoriev I.V."/>
        </authorList>
    </citation>
    <scope>NUCLEOTIDE SEQUENCE</scope>
    <source>
        <strain evidence="1">ATCC 90797</strain>
    </source>
</reference>
<dbReference type="EMBL" id="MU155029">
    <property type="protein sequence ID" value="KAF9486667.1"/>
    <property type="molecule type" value="Genomic_DNA"/>
</dbReference>
<dbReference type="AlphaFoldDB" id="A0A9P6D0S6"/>
<gene>
    <name evidence="1" type="ORF">BDN71DRAFT_1437419</name>
</gene>
<feature type="non-terminal residue" evidence="1">
    <location>
        <position position="1"/>
    </location>
</feature>
<proteinExistence type="predicted"/>
<name>A0A9P6D0S6_PLEER</name>
<keyword evidence="2" id="KW-1185">Reference proteome</keyword>
<comment type="caution">
    <text evidence="1">The sequence shown here is derived from an EMBL/GenBank/DDBJ whole genome shotgun (WGS) entry which is preliminary data.</text>
</comment>
<evidence type="ECO:0000313" key="1">
    <source>
        <dbReference type="EMBL" id="KAF9486667.1"/>
    </source>
</evidence>
<accession>A0A9P6D0S6</accession>
<organism evidence="1 2">
    <name type="scientific">Pleurotus eryngii</name>
    <name type="common">Boletus of the steppes</name>
    <dbReference type="NCBI Taxonomy" id="5323"/>
    <lineage>
        <taxon>Eukaryota</taxon>
        <taxon>Fungi</taxon>
        <taxon>Dikarya</taxon>
        <taxon>Basidiomycota</taxon>
        <taxon>Agaricomycotina</taxon>
        <taxon>Agaricomycetes</taxon>
        <taxon>Agaricomycetidae</taxon>
        <taxon>Agaricales</taxon>
        <taxon>Pleurotineae</taxon>
        <taxon>Pleurotaceae</taxon>
        <taxon>Pleurotus</taxon>
    </lineage>
</organism>
<protein>
    <submittedName>
        <fullName evidence="1">Uncharacterized protein</fullName>
    </submittedName>
</protein>